<evidence type="ECO:0000256" key="1">
    <source>
        <dbReference type="ARBA" id="ARBA00022801"/>
    </source>
</evidence>
<feature type="transmembrane region" description="Helical" evidence="2">
    <location>
        <begin position="266"/>
        <end position="288"/>
    </location>
</feature>
<feature type="transmembrane region" description="Helical" evidence="2">
    <location>
        <begin position="20"/>
        <end position="40"/>
    </location>
</feature>
<dbReference type="GO" id="GO:0016787">
    <property type="term" value="F:hydrolase activity"/>
    <property type="evidence" value="ECO:0007669"/>
    <property type="project" value="UniProtKB-KW"/>
</dbReference>
<keyword evidence="2" id="KW-0472">Membrane</keyword>
<evidence type="ECO:0000313" key="3">
    <source>
        <dbReference type="EMBL" id="RXZ67100.1"/>
    </source>
</evidence>
<feature type="transmembrane region" description="Helical" evidence="2">
    <location>
        <begin position="235"/>
        <end position="254"/>
    </location>
</feature>
<dbReference type="Proteomes" id="UP000293865">
    <property type="component" value="Unassembled WGS sequence"/>
</dbReference>
<name>A0A4Q2KRM0_9MICO</name>
<dbReference type="SUPFAM" id="SSF63817">
    <property type="entry name" value="Sortase"/>
    <property type="match status" value="1"/>
</dbReference>
<dbReference type="EMBL" id="SDPN01000064">
    <property type="protein sequence ID" value="RXZ67100.1"/>
    <property type="molecule type" value="Genomic_DNA"/>
</dbReference>
<dbReference type="AlphaFoldDB" id="A0A4Q2KRM0"/>
<keyword evidence="1" id="KW-0378">Hydrolase</keyword>
<dbReference type="Gene3D" id="2.40.260.10">
    <property type="entry name" value="Sortase"/>
    <property type="match status" value="1"/>
</dbReference>
<sequence length="292" mass="31623">MPTEPRPPVVLSPREQFIRGALMVCSVLLLAIVLNVMIVGQVRHFVTQQQLSDTFRAQLEEGVAPVSEGDVHDVLLPDGAPVALLEIPQLGIKEIIVEGTDSATTEMGPGHRRDTALPGQAGVSVILGRAAGYGGPFARIQELAPGDEFTIITGQGEHEFEVIGLRYAGDPAPPRLTAGESRVILTTARGAPFWPSGIARVDARLTSEAQPTGVRLTNFITLPESDRELRGDTSMLWALVFGLQFLVIVEFAAVWSYRNVGPRRTWIVFIPLTVLAGLWVTGEIVRLLPNLL</sequence>
<gene>
    <name evidence="3" type="ORF">ESP51_19270</name>
</gene>
<organism evidence="3 4">
    <name type="scientific">Agromyces albus</name>
    <dbReference type="NCBI Taxonomy" id="205332"/>
    <lineage>
        <taxon>Bacteria</taxon>
        <taxon>Bacillati</taxon>
        <taxon>Actinomycetota</taxon>
        <taxon>Actinomycetes</taxon>
        <taxon>Micrococcales</taxon>
        <taxon>Microbacteriaceae</taxon>
        <taxon>Agromyces</taxon>
    </lineage>
</organism>
<reference evidence="3 4" key="1">
    <citation type="submission" date="2019-01" db="EMBL/GenBank/DDBJ databases">
        <title>Agromyces.</title>
        <authorList>
            <person name="Li J."/>
        </authorList>
    </citation>
    <scope>NUCLEOTIDE SEQUENCE [LARGE SCALE GENOMIC DNA]</scope>
    <source>
        <strain evidence="3 4">DSM 15934</strain>
    </source>
</reference>
<proteinExistence type="predicted"/>
<accession>A0A4Q2KRM0</accession>
<keyword evidence="2" id="KW-1133">Transmembrane helix</keyword>
<dbReference type="InterPro" id="IPR005754">
    <property type="entry name" value="Sortase"/>
</dbReference>
<comment type="caution">
    <text evidence="3">The sequence shown here is derived from an EMBL/GenBank/DDBJ whole genome shotgun (WGS) entry which is preliminary data.</text>
</comment>
<dbReference type="Pfam" id="PF04203">
    <property type="entry name" value="Sortase"/>
    <property type="match status" value="1"/>
</dbReference>
<protein>
    <submittedName>
        <fullName evidence="3">Sortase</fullName>
    </submittedName>
</protein>
<keyword evidence="2" id="KW-0812">Transmembrane</keyword>
<evidence type="ECO:0000313" key="4">
    <source>
        <dbReference type="Proteomes" id="UP000293865"/>
    </source>
</evidence>
<dbReference type="InterPro" id="IPR023365">
    <property type="entry name" value="Sortase_dom-sf"/>
</dbReference>
<dbReference type="OrthoDB" id="5242879at2"/>
<evidence type="ECO:0000256" key="2">
    <source>
        <dbReference type="SAM" id="Phobius"/>
    </source>
</evidence>
<keyword evidence="4" id="KW-1185">Reference proteome</keyword>